<keyword evidence="4" id="KW-1185">Reference proteome</keyword>
<feature type="region of interest" description="Disordered" evidence="2">
    <location>
        <begin position="63"/>
        <end position="117"/>
    </location>
</feature>
<organism evidence="3 4">
    <name type="scientific">Magnusiomyces paraingens</name>
    <dbReference type="NCBI Taxonomy" id="2606893"/>
    <lineage>
        <taxon>Eukaryota</taxon>
        <taxon>Fungi</taxon>
        <taxon>Dikarya</taxon>
        <taxon>Ascomycota</taxon>
        <taxon>Saccharomycotina</taxon>
        <taxon>Dipodascomycetes</taxon>
        <taxon>Dipodascales</taxon>
        <taxon>Dipodascaceae</taxon>
        <taxon>Magnusiomyces</taxon>
    </lineage>
</organism>
<proteinExistence type="predicted"/>
<gene>
    <name evidence="3" type="ORF">SAPINGB_P005487</name>
</gene>
<evidence type="ECO:0000256" key="2">
    <source>
        <dbReference type="SAM" id="MobiDB-lite"/>
    </source>
</evidence>
<feature type="coiled-coil region" evidence="1">
    <location>
        <begin position="28"/>
        <end position="55"/>
    </location>
</feature>
<evidence type="ECO:0000313" key="3">
    <source>
        <dbReference type="EMBL" id="VVT57006.1"/>
    </source>
</evidence>
<keyword evidence="1" id="KW-0175">Coiled coil</keyword>
<dbReference type="AlphaFoldDB" id="A0A5E8C733"/>
<protein>
    <submittedName>
        <fullName evidence="3">Uncharacterized protein</fullName>
    </submittedName>
</protein>
<reference evidence="3 4" key="1">
    <citation type="submission" date="2019-09" db="EMBL/GenBank/DDBJ databases">
        <authorList>
            <person name="Brejova B."/>
        </authorList>
    </citation>
    <scope>NUCLEOTIDE SEQUENCE [LARGE SCALE GENOMIC DNA]</scope>
</reference>
<accession>A0A5E8C733</accession>
<dbReference type="GeneID" id="43584301"/>
<dbReference type="RefSeq" id="XP_031856092.1">
    <property type="nucleotide sequence ID" value="XM_032000201.1"/>
</dbReference>
<feature type="compositionally biased region" description="Low complexity" evidence="2">
    <location>
        <begin position="103"/>
        <end position="117"/>
    </location>
</feature>
<sequence>MSSNWAKDFNLQPKSQTIKDLSYAQDQFANQEQHSKNLQKNLENLFQDSAKLRKKTESLAASLQQSIPKAHSSLAQIKAPTGAILSSPSTPTFSPQTRKRRTNSSSTVASNATSTTQ</sequence>
<dbReference type="EMBL" id="CABVLU010000004">
    <property type="protein sequence ID" value="VVT57006.1"/>
    <property type="molecule type" value="Genomic_DNA"/>
</dbReference>
<name>A0A5E8C733_9ASCO</name>
<dbReference type="Proteomes" id="UP000398389">
    <property type="component" value="Unassembled WGS sequence"/>
</dbReference>
<feature type="compositionally biased region" description="Low complexity" evidence="2">
    <location>
        <begin position="86"/>
        <end position="96"/>
    </location>
</feature>
<evidence type="ECO:0000256" key="1">
    <source>
        <dbReference type="SAM" id="Coils"/>
    </source>
</evidence>
<evidence type="ECO:0000313" key="4">
    <source>
        <dbReference type="Proteomes" id="UP000398389"/>
    </source>
</evidence>